<dbReference type="Proteomes" id="UP000182360">
    <property type="component" value="Unassembled WGS sequence"/>
</dbReference>
<dbReference type="STRING" id="163.SAMN04487775_106123"/>
<name>A0A1H9CB08_9SPIR</name>
<dbReference type="SUPFAM" id="SSF53822">
    <property type="entry name" value="Periplasmic binding protein-like I"/>
    <property type="match status" value="1"/>
</dbReference>
<dbReference type="Gene3D" id="3.40.50.2300">
    <property type="match status" value="2"/>
</dbReference>
<accession>A0A1H9CB08</accession>
<dbReference type="PANTHER" id="PTHR47628:SF1">
    <property type="entry name" value="ALIPHATIC AMIDASE EXPRESSION-REGULATING PROTEIN"/>
    <property type="match status" value="1"/>
</dbReference>
<evidence type="ECO:0000313" key="2">
    <source>
        <dbReference type="Proteomes" id="UP000182360"/>
    </source>
</evidence>
<keyword evidence="2" id="KW-1185">Reference proteome</keyword>
<dbReference type="EMBL" id="FOFU01000002">
    <property type="protein sequence ID" value="SEP97963.1"/>
    <property type="molecule type" value="Genomic_DNA"/>
</dbReference>
<dbReference type="CDD" id="cd06355">
    <property type="entry name" value="PBP1_FmdD-like"/>
    <property type="match status" value="1"/>
</dbReference>
<proteinExistence type="predicted"/>
<dbReference type="PROSITE" id="PS51257">
    <property type="entry name" value="PROKAR_LIPOPROTEIN"/>
    <property type="match status" value="1"/>
</dbReference>
<gene>
    <name evidence="1" type="ORF">SAMN04487977_10299</name>
</gene>
<sequence>MKRYFTRAVIVAASILCILTLVSCKKPKKKYVKVGILHSLTGTMSISEVGVRDAELLAIKELNEAGGVLGCQIKIVEEDGKSNPRMFAEKARKLLEEDKVATIFGCWTSDSRKAVKKVVEEDYGLLWYPVQYEGFEASPNIMYMGAAPNQQVVPAIDYCITNIGKRIYLLGSDYIFPRTANAIIKAQLKNNGGTCVGETYVPMHEADFSQVIKEIQKLKPDVIINTLNGNSNQSFFSQLKYSGIDADTIPVMSFSVSDSEIKSIGIEKLKGHYVAWNYFESTASAKNTRFVSAYKKEFGQNKAVGDPEEAAYIAVNLWASACTRAGTFDVEPVRIAAKGLTYIAPEGMVTLEGSNQHLNKITRIGKINEKGQIDELYSSEAPVRPDPYLSTYAWARGL</sequence>
<dbReference type="OrthoDB" id="9783240at2"/>
<dbReference type="NCBIfam" id="TIGR03407">
    <property type="entry name" value="urea_ABC_UrtA"/>
    <property type="match status" value="1"/>
</dbReference>
<evidence type="ECO:0000313" key="1">
    <source>
        <dbReference type="EMBL" id="SEP97963.1"/>
    </source>
</evidence>
<protein>
    <submittedName>
        <fullName evidence="1">Urea transport system substrate-binding protein</fullName>
    </submittedName>
</protein>
<reference evidence="1 2" key="1">
    <citation type="submission" date="2016-10" db="EMBL/GenBank/DDBJ databases">
        <authorList>
            <person name="de Groot N.N."/>
        </authorList>
    </citation>
    <scope>NUCLEOTIDE SEQUENCE [LARGE SCALE GENOMIC DNA]</scope>
    <source>
        <strain evidence="1 2">B25</strain>
    </source>
</reference>
<dbReference type="PANTHER" id="PTHR47628">
    <property type="match status" value="1"/>
</dbReference>
<organism evidence="1 2">
    <name type="scientific">Treponema bryantii</name>
    <dbReference type="NCBI Taxonomy" id="163"/>
    <lineage>
        <taxon>Bacteria</taxon>
        <taxon>Pseudomonadati</taxon>
        <taxon>Spirochaetota</taxon>
        <taxon>Spirochaetia</taxon>
        <taxon>Spirochaetales</taxon>
        <taxon>Treponemataceae</taxon>
        <taxon>Treponema</taxon>
    </lineage>
</organism>
<dbReference type="InterPro" id="IPR028082">
    <property type="entry name" value="Peripla_BP_I"/>
</dbReference>
<dbReference type="RefSeq" id="WP_083379671.1">
    <property type="nucleotide sequence ID" value="NZ_FOFU01000002.1"/>
</dbReference>
<dbReference type="InterPro" id="IPR017777">
    <property type="entry name" value="ABC_urea-bd_UrtA"/>
</dbReference>
<dbReference type="Pfam" id="PF13433">
    <property type="entry name" value="Peripla_BP_5"/>
    <property type="match status" value="1"/>
</dbReference>
<dbReference type="AlphaFoldDB" id="A0A1H9CB08"/>